<dbReference type="PANTHER" id="PTHR43711">
    <property type="entry name" value="TWO-COMPONENT HISTIDINE KINASE"/>
    <property type="match status" value="1"/>
</dbReference>
<gene>
    <name evidence="7" type="ORF">HUG10_01850</name>
</gene>
<dbReference type="AlphaFoldDB" id="A0A7D5KTJ6"/>
<dbReference type="InterPro" id="IPR013656">
    <property type="entry name" value="PAS_4"/>
</dbReference>
<dbReference type="Pfam" id="PF00512">
    <property type="entry name" value="HisKA"/>
    <property type="match status" value="1"/>
</dbReference>
<dbReference type="InterPro" id="IPR005467">
    <property type="entry name" value="His_kinase_dom"/>
</dbReference>
<dbReference type="InterPro" id="IPR050736">
    <property type="entry name" value="Sensor_HK_Regulatory"/>
</dbReference>
<dbReference type="Proteomes" id="UP000509750">
    <property type="component" value="Chromosome"/>
</dbReference>
<dbReference type="PROSITE" id="PS50109">
    <property type="entry name" value="HIS_KIN"/>
    <property type="match status" value="1"/>
</dbReference>
<reference evidence="7 8" key="1">
    <citation type="submission" date="2020-07" db="EMBL/GenBank/DDBJ databases">
        <title>Gai3-2, isolated from salt lake.</title>
        <authorList>
            <person name="Cui H."/>
            <person name="Shi X."/>
        </authorList>
    </citation>
    <scope>NUCLEOTIDE SEQUENCE [LARGE SCALE GENOMIC DNA]</scope>
    <source>
        <strain evidence="7 8">Gai3-2</strain>
    </source>
</reference>
<dbReference type="InterPro" id="IPR036097">
    <property type="entry name" value="HisK_dim/P_sf"/>
</dbReference>
<dbReference type="KEGG" id="halg:HUG10_01850"/>
<evidence type="ECO:0000256" key="3">
    <source>
        <dbReference type="ARBA" id="ARBA00022679"/>
    </source>
</evidence>
<dbReference type="InterPro" id="IPR036890">
    <property type="entry name" value="HATPase_C_sf"/>
</dbReference>
<evidence type="ECO:0000256" key="5">
    <source>
        <dbReference type="ARBA" id="ARBA00023012"/>
    </source>
</evidence>
<evidence type="ECO:0000256" key="1">
    <source>
        <dbReference type="ARBA" id="ARBA00000085"/>
    </source>
</evidence>
<dbReference type="Gene3D" id="3.30.450.20">
    <property type="entry name" value="PAS domain"/>
    <property type="match status" value="1"/>
</dbReference>
<dbReference type="PANTHER" id="PTHR43711:SF1">
    <property type="entry name" value="HISTIDINE KINASE 1"/>
    <property type="match status" value="1"/>
</dbReference>
<dbReference type="GO" id="GO:0000155">
    <property type="term" value="F:phosphorelay sensor kinase activity"/>
    <property type="evidence" value="ECO:0007669"/>
    <property type="project" value="InterPro"/>
</dbReference>
<keyword evidence="8" id="KW-1185">Reference proteome</keyword>
<dbReference type="EMBL" id="CP058529">
    <property type="protein sequence ID" value="QLG26360.1"/>
    <property type="molecule type" value="Genomic_DNA"/>
</dbReference>
<organism evidence="7 8">
    <name type="scientific">Halorarum halophilum</name>
    <dbReference type="NCBI Taxonomy" id="2743090"/>
    <lineage>
        <taxon>Archaea</taxon>
        <taxon>Methanobacteriati</taxon>
        <taxon>Methanobacteriota</taxon>
        <taxon>Stenosarchaea group</taxon>
        <taxon>Halobacteria</taxon>
        <taxon>Halobacteriales</taxon>
        <taxon>Haloferacaceae</taxon>
        <taxon>Halorarum</taxon>
    </lineage>
</organism>
<accession>A0A7D5KTJ6</accession>
<dbReference type="InterPro" id="IPR000014">
    <property type="entry name" value="PAS"/>
</dbReference>
<sequence>MNSSENGTHSSPNGGYRTLVDNFPNGVLVLFDEALRYRIVGPESLPFSGRTASNLVNEPVDELFPEETVSRIEPELRATIEGTSRSFDVEYDGRTHHIETRPTSIEGEPYGILVTQDVTEERETARELEQQNERLDQYASMMSHDLRNPLSIALGRLELYRETGEESNLDAVEDALSRIDELTVDLTSLVRHGTPGNEHTEVSLTEIARDAWETIDSRSATLETEDCTIEGDDGQLQALFENLFRNAVGHGGSDVTVRVGPLADGFYVEDTGAGIPTEERERAFEHGYTTGYSGSGVGLTIVGRIADSHGFDVSLTESAEGGARFEFHESSDGG</sequence>
<evidence type="ECO:0000313" key="7">
    <source>
        <dbReference type="EMBL" id="QLG26360.1"/>
    </source>
</evidence>
<name>A0A7D5KTJ6_9EURY</name>
<comment type="catalytic activity">
    <reaction evidence="1">
        <text>ATP + protein L-histidine = ADP + protein N-phospho-L-histidine.</text>
        <dbReference type="EC" id="2.7.13.3"/>
    </reaction>
</comment>
<dbReference type="InterPro" id="IPR035965">
    <property type="entry name" value="PAS-like_dom_sf"/>
</dbReference>
<evidence type="ECO:0000256" key="2">
    <source>
        <dbReference type="ARBA" id="ARBA00012438"/>
    </source>
</evidence>
<keyword evidence="5" id="KW-0902">Two-component regulatory system</keyword>
<dbReference type="CDD" id="cd00082">
    <property type="entry name" value="HisKA"/>
    <property type="match status" value="1"/>
</dbReference>
<keyword evidence="3" id="KW-0808">Transferase</keyword>
<evidence type="ECO:0000256" key="4">
    <source>
        <dbReference type="ARBA" id="ARBA00022777"/>
    </source>
</evidence>
<dbReference type="Gene3D" id="3.30.565.10">
    <property type="entry name" value="Histidine kinase-like ATPase, C-terminal domain"/>
    <property type="match status" value="1"/>
</dbReference>
<dbReference type="NCBIfam" id="TIGR00229">
    <property type="entry name" value="sensory_box"/>
    <property type="match status" value="1"/>
</dbReference>
<dbReference type="Gene3D" id="1.10.287.130">
    <property type="match status" value="1"/>
</dbReference>
<evidence type="ECO:0000259" key="6">
    <source>
        <dbReference type="PROSITE" id="PS50109"/>
    </source>
</evidence>
<dbReference type="Pfam" id="PF08448">
    <property type="entry name" value="PAS_4"/>
    <property type="match status" value="1"/>
</dbReference>
<dbReference type="EC" id="2.7.13.3" evidence="2"/>
<dbReference type="SMART" id="SM00388">
    <property type="entry name" value="HisKA"/>
    <property type="match status" value="1"/>
</dbReference>
<dbReference type="InterPro" id="IPR003661">
    <property type="entry name" value="HisK_dim/P_dom"/>
</dbReference>
<proteinExistence type="predicted"/>
<dbReference type="SUPFAM" id="SSF47384">
    <property type="entry name" value="Homodimeric domain of signal transducing histidine kinase"/>
    <property type="match status" value="1"/>
</dbReference>
<dbReference type="SUPFAM" id="SSF55874">
    <property type="entry name" value="ATPase domain of HSP90 chaperone/DNA topoisomerase II/histidine kinase"/>
    <property type="match status" value="1"/>
</dbReference>
<dbReference type="RefSeq" id="WP_179167935.1">
    <property type="nucleotide sequence ID" value="NZ_CP058529.1"/>
</dbReference>
<feature type="domain" description="Histidine kinase" evidence="6">
    <location>
        <begin position="141"/>
        <end position="327"/>
    </location>
</feature>
<dbReference type="Pfam" id="PF02518">
    <property type="entry name" value="HATPase_c"/>
    <property type="match status" value="1"/>
</dbReference>
<protein>
    <recommendedName>
        <fullName evidence="2">histidine kinase</fullName>
        <ecNumber evidence="2">2.7.13.3</ecNumber>
    </recommendedName>
</protein>
<dbReference type="OrthoDB" id="8127at2157"/>
<keyword evidence="4" id="KW-0418">Kinase</keyword>
<dbReference type="SMART" id="SM00387">
    <property type="entry name" value="HATPase_c"/>
    <property type="match status" value="1"/>
</dbReference>
<dbReference type="SUPFAM" id="SSF55785">
    <property type="entry name" value="PYP-like sensor domain (PAS domain)"/>
    <property type="match status" value="1"/>
</dbReference>
<dbReference type="GeneID" id="56027537"/>
<dbReference type="InterPro" id="IPR003594">
    <property type="entry name" value="HATPase_dom"/>
</dbReference>
<evidence type="ECO:0000313" key="8">
    <source>
        <dbReference type="Proteomes" id="UP000509750"/>
    </source>
</evidence>